<dbReference type="EMBL" id="JAIFZO010000002">
    <property type="protein sequence ID" value="MCX4231823.1"/>
    <property type="molecule type" value="Genomic_DNA"/>
</dbReference>
<keyword evidence="3" id="KW-1185">Reference proteome</keyword>
<protein>
    <submittedName>
        <fullName evidence="2">Uncharacterized protein</fullName>
    </submittedName>
</protein>
<accession>A0ABT3V0J8</accession>
<organism evidence="2 3">
    <name type="scientific">Streptomyces ortus</name>
    <dbReference type="NCBI Taxonomy" id="2867268"/>
    <lineage>
        <taxon>Bacteria</taxon>
        <taxon>Bacillati</taxon>
        <taxon>Actinomycetota</taxon>
        <taxon>Actinomycetes</taxon>
        <taxon>Kitasatosporales</taxon>
        <taxon>Streptomycetaceae</taxon>
        <taxon>Streptomyces</taxon>
    </lineage>
</organism>
<keyword evidence="1" id="KW-0472">Membrane</keyword>
<proteinExistence type="predicted"/>
<keyword evidence="1" id="KW-0812">Transmembrane</keyword>
<dbReference type="Proteomes" id="UP001165590">
    <property type="component" value="Unassembled WGS sequence"/>
</dbReference>
<feature type="transmembrane region" description="Helical" evidence="1">
    <location>
        <begin position="34"/>
        <end position="55"/>
    </location>
</feature>
<comment type="caution">
    <text evidence="2">The sequence shown here is derived from an EMBL/GenBank/DDBJ whole genome shotgun (WGS) entry which is preliminary data.</text>
</comment>
<evidence type="ECO:0000313" key="3">
    <source>
        <dbReference type="Proteomes" id="UP001165590"/>
    </source>
</evidence>
<evidence type="ECO:0000313" key="2">
    <source>
        <dbReference type="EMBL" id="MCX4231823.1"/>
    </source>
</evidence>
<name>A0ABT3V0J8_9ACTN</name>
<gene>
    <name evidence="2" type="ORF">K3769_03345</name>
</gene>
<keyword evidence="1" id="KW-1133">Transmembrane helix</keyword>
<dbReference type="RefSeq" id="WP_267024940.1">
    <property type="nucleotide sequence ID" value="NZ_JAIFZO010000002.1"/>
</dbReference>
<reference evidence="2" key="1">
    <citation type="journal article" date="2022" name="bioRxiv">
        <title>Discovery and biosynthetic assessment of Streptomyces ortus sp nov. isolated from a deep-sea sponge.</title>
        <authorList>
            <person name="Williams S.E."/>
        </authorList>
    </citation>
    <scope>NUCLEOTIDE SEQUENCE</scope>
    <source>
        <strain evidence="2">A15ISP2-DRY2</strain>
    </source>
</reference>
<sequence length="59" mass="6587">MHDSPESRPARKDPTILHRFVRWARPRRRAAVGLLLRGACYGLGSGAAGLATFWVQSRL</sequence>
<evidence type="ECO:0000256" key="1">
    <source>
        <dbReference type="SAM" id="Phobius"/>
    </source>
</evidence>